<reference evidence="2" key="1">
    <citation type="submission" date="2016-06" db="EMBL/GenBank/DDBJ databases">
        <title>Parallel loss of symbiosis genes in relatives of nitrogen-fixing non-legume Parasponia.</title>
        <authorList>
            <person name="Van Velzen R."/>
            <person name="Holmer R."/>
            <person name="Bu F."/>
            <person name="Rutten L."/>
            <person name="Van Zeijl A."/>
            <person name="Liu W."/>
            <person name="Santuari L."/>
            <person name="Cao Q."/>
            <person name="Sharma T."/>
            <person name="Shen D."/>
            <person name="Roswanjaya Y."/>
            <person name="Wardhani T."/>
            <person name="Kalhor M.S."/>
            <person name="Jansen J."/>
            <person name="Van den Hoogen J."/>
            <person name="Gungor B."/>
            <person name="Hartog M."/>
            <person name="Hontelez J."/>
            <person name="Verver J."/>
            <person name="Yang W.-C."/>
            <person name="Schijlen E."/>
            <person name="Repin R."/>
            <person name="Schilthuizen M."/>
            <person name="Schranz E."/>
            <person name="Heidstra R."/>
            <person name="Miyata K."/>
            <person name="Fedorova E."/>
            <person name="Kohlen W."/>
            <person name="Bisseling T."/>
            <person name="Smit S."/>
            <person name="Geurts R."/>
        </authorList>
    </citation>
    <scope>NUCLEOTIDE SEQUENCE [LARGE SCALE GENOMIC DNA]</scope>
    <source>
        <strain evidence="2">cv. WU1-14</strain>
    </source>
</reference>
<dbReference type="Proteomes" id="UP000237105">
    <property type="component" value="Unassembled WGS sequence"/>
</dbReference>
<dbReference type="AlphaFoldDB" id="A0A2P5ADP2"/>
<dbReference type="EMBL" id="JXTB01000649">
    <property type="protein sequence ID" value="PON34642.1"/>
    <property type="molecule type" value="Genomic_DNA"/>
</dbReference>
<evidence type="ECO:0000313" key="2">
    <source>
        <dbReference type="Proteomes" id="UP000237105"/>
    </source>
</evidence>
<organism evidence="1 2">
    <name type="scientific">Parasponia andersonii</name>
    <name type="common">Sponia andersonii</name>
    <dbReference type="NCBI Taxonomy" id="3476"/>
    <lineage>
        <taxon>Eukaryota</taxon>
        <taxon>Viridiplantae</taxon>
        <taxon>Streptophyta</taxon>
        <taxon>Embryophyta</taxon>
        <taxon>Tracheophyta</taxon>
        <taxon>Spermatophyta</taxon>
        <taxon>Magnoliopsida</taxon>
        <taxon>eudicotyledons</taxon>
        <taxon>Gunneridae</taxon>
        <taxon>Pentapetalae</taxon>
        <taxon>rosids</taxon>
        <taxon>fabids</taxon>
        <taxon>Rosales</taxon>
        <taxon>Cannabaceae</taxon>
        <taxon>Parasponia</taxon>
    </lineage>
</organism>
<keyword evidence="2" id="KW-1185">Reference proteome</keyword>
<feature type="non-terminal residue" evidence="1">
    <location>
        <position position="66"/>
    </location>
</feature>
<gene>
    <name evidence="1" type="ORF">PanWU01x14_342640</name>
</gene>
<name>A0A2P5ADP2_PARAD</name>
<accession>A0A2P5ADP2</accession>
<evidence type="ECO:0000313" key="1">
    <source>
        <dbReference type="EMBL" id="PON34642.1"/>
    </source>
</evidence>
<proteinExistence type="predicted"/>
<protein>
    <submittedName>
        <fullName evidence="1">Uncharacterized protein</fullName>
    </submittedName>
</protein>
<sequence length="66" mass="7421">MNPGAVYTKEKKQMTVLMKEPGRTKSGTTTPSTRSWRQSMALQYHTQDAMALRRHDSGTIVPPSSR</sequence>
<comment type="caution">
    <text evidence="1">The sequence shown here is derived from an EMBL/GenBank/DDBJ whole genome shotgun (WGS) entry which is preliminary data.</text>
</comment>